<dbReference type="CDD" id="cd05776">
    <property type="entry name" value="DNA_polB_alpha_exo"/>
    <property type="match status" value="1"/>
</dbReference>
<dbReference type="GO" id="GO:1902975">
    <property type="term" value="P:mitotic DNA replication initiation"/>
    <property type="evidence" value="ECO:0007669"/>
    <property type="project" value="InterPro"/>
</dbReference>
<evidence type="ECO:0000256" key="12">
    <source>
        <dbReference type="RuleBase" id="RU000442"/>
    </source>
</evidence>
<dbReference type="GO" id="GO:0003887">
    <property type="term" value="F:DNA-directed DNA polymerase activity"/>
    <property type="evidence" value="ECO:0007669"/>
    <property type="project" value="UniProtKB-KW"/>
</dbReference>
<dbReference type="InterPro" id="IPR023211">
    <property type="entry name" value="DNA_pol_palm_dom_sf"/>
</dbReference>
<dbReference type="Gene3D" id="1.10.3200.20">
    <property type="entry name" value="DNA Polymerase alpha, zinc finger"/>
    <property type="match status" value="1"/>
</dbReference>
<dbReference type="InterPro" id="IPR012337">
    <property type="entry name" value="RNaseH-like_sf"/>
</dbReference>
<name>A0A7S1IK49_9EUGL</name>
<evidence type="ECO:0000259" key="16">
    <source>
        <dbReference type="Pfam" id="PF08996"/>
    </source>
</evidence>
<dbReference type="GO" id="GO:0006272">
    <property type="term" value="P:leading strand elongation"/>
    <property type="evidence" value="ECO:0007669"/>
    <property type="project" value="TreeGrafter"/>
</dbReference>
<keyword evidence="9 12" id="KW-0239">DNA-directed DNA polymerase</keyword>
<dbReference type="CDD" id="cd05532">
    <property type="entry name" value="POLBc_alpha"/>
    <property type="match status" value="1"/>
</dbReference>
<feature type="region of interest" description="Disordered" evidence="13">
    <location>
        <begin position="135"/>
        <end position="183"/>
    </location>
</feature>
<keyword evidence="6" id="KW-0479">Metal-binding</keyword>
<dbReference type="SUPFAM" id="SSF53098">
    <property type="entry name" value="Ribonuclease H-like"/>
    <property type="match status" value="1"/>
</dbReference>
<feature type="domain" description="Zinc finger DNA-directed DNA polymerase family B alpha" evidence="16">
    <location>
        <begin position="1205"/>
        <end position="1291"/>
    </location>
</feature>
<dbReference type="InterPro" id="IPR006133">
    <property type="entry name" value="DNA-dir_DNA_pol_B_exonuc"/>
</dbReference>
<evidence type="ECO:0000256" key="5">
    <source>
        <dbReference type="ARBA" id="ARBA00022705"/>
    </source>
</evidence>
<comment type="catalytic activity">
    <reaction evidence="12">
        <text>DNA(n) + a 2'-deoxyribonucleoside 5'-triphosphate = DNA(n+1) + diphosphate</text>
        <dbReference type="Rhea" id="RHEA:22508"/>
        <dbReference type="Rhea" id="RHEA-COMP:17339"/>
        <dbReference type="Rhea" id="RHEA-COMP:17340"/>
        <dbReference type="ChEBI" id="CHEBI:33019"/>
        <dbReference type="ChEBI" id="CHEBI:61560"/>
        <dbReference type="ChEBI" id="CHEBI:173112"/>
        <dbReference type="EC" id="2.7.7.7"/>
    </reaction>
</comment>
<dbReference type="NCBIfam" id="TIGR00592">
    <property type="entry name" value="pol2"/>
    <property type="match status" value="1"/>
</dbReference>
<dbReference type="InterPro" id="IPR015088">
    <property type="entry name" value="Znf_DNA-dir_DNA_pol_B_alpha"/>
</dbReference>
<evidence type="ECO:0000256" key="6">
    <source>
        <dbReference type="ARBA" id="ARBA00022723"/>
    </source>
</evidence>
<dbReference type="Pfam" id="PF08996">
    <property type="entry name" value="zf-DNA_Pol"/>
    <property type="match status" value="1"/>
</dbReference>
<evidence type="ECO:0000256" key="8">
    <source>
        <dbReference type="ARBA" id="ARBA00022833"/>
    </source>
</evidence>
<evidence type="ECO:0000256" key="1">
    <source>
        <dbReference type="ARBA" id="ARBA00004123"/>
    </source>
</evidence>
<dbReference type="Pfam" id="PF03104">
    <property type="entry name" value="DNA_pol_B_exo1"/>
    <property type="match status" value="1"/>
</dbReference>
<protein>
    <recommendedName>
        <fullName evidence="12">DNA polymerase</fullName>
        <ecNumber evidence="12">2.7.7.7</ecNumber>
    </recommendedName>
</protein>
<dbReference type="Gene3D" id="3.30.70.2820">
    <property type="match status" value="1"/>
</dbReference>
<evidence type="ECO:0000256" key="11">
    <source>
        <dbReference type="ARBA" id="ARBA00023242"/>
    </source>
</evidence>
<dbReference type="InterPro" id="IPR042087">
    <property type="entry name" value="DNA_pol_B_thumb"/>
</dbReference>
<dbReference type="GO" id="GO:0005658">
    <property type="term" value="C:alpha DNA polymerase:primase complex"/>
    <property type="evidence" value="ECO:0007669"/>
    <property type="project" value="TreeGrafter"/>
</dbReference>
<evidence type="ECO:0000313" key="17">
    <source>
        <dbReference type="EMBL" id="CAD9015184.1"/>
    </source>
</evidence>
<dbReference type="GO" id="GO:0000166">
    <property type="term" value="F:nucleotide binding"/>
    <property type="evidence" value="ECO:0007669"/>
    <property type="project" value="InterPro"/>
</dbReference>
<dbReference type="InterPro" id="IPR017964">
    <property type="entry name" value="DNA-dir_DNA_pol_B_CS"/>
</dbReference>
<dbReference type="Gene3D" id="3.30.420.10">
    <property type="entry name" value="Ribonuclease H-like superfamily/Ribonuclease H"/>
    <property type="match status" value="1"/>
</dbReference>
<dbReference type="Gene3D" id="1.10.132.60">
    <property type="entry name" value="DNA polymerase family B, C-terminal domain"/>
    <property type="match status" value="1"/>
</dbReference>
<dbReference type="InterPro" id="IPR036397">
    <property type="entry name" value="RNaseH_sf"/>
</dbReference>
<dbReference type="FunFam" id="1.10.132.60:FF:000004">
    <property type="entry name" value="DNA polymerase"/>
    <property type="match status" value="1"/>
</dbReference>
<feature type="compositionally biased region" description="Basic and acidic residues" evidence="13">
    <location>
        <begin position="39"/>
        <end position="65"/>
    </location>
</feature>
<dbReference type="Gene3D" id="2.40.50.730">
    <property type="match status" value="1"/>
</dbReference>
<comment type="similarity">
    <text evidence="2 12">Belongs to the DNA polymerase type-B family.</text>
</comment>
<feature type="region of interest" description="Disordered" evidence="13">
    <location>
        <begin position="22"/>
        <end position="117"/>
    </location>
</feature>
<accession>A0A7S1IK49</accession>
<evidence type="ECO:0000256" key="10">
    <source>
        <dbReference type="ARBA" id="ARBA00023125"/>
    </source>
</evidence>
<dbReference type="InterPro" id="IPR006172">
    <property type="entry name" value="DNA-dir_DNA_pol_B"/>
</dbReference>
<dbReference type="Gene3D" id="3.90.1600.10">
    <property type="entry name" value="Palm domain of DNA polymerase"/>
    <property type="match status" value="1"/>
</dbReference>
<dbReference type="PANTHER" id="PTHR45861">
    <property type="entry name" value="DNA POLYMERASE ALPHA CATALYTIC SUBUNIT"/>
    <property type="match status" value="1"/>
</dbReference>
<feature type="domain" description="DNA-directed DNA polymerase family B multifunctional" evidence="14">
    <location>
        <begin position="673"/>
        <end position="1161"/>
    </location>
</feature>
<dbReference type="GO" id="GO:0003697">
    <property type="term" value="F:single-stranded DNA binding"/>
    <property type="evidence" value="ECO:0007669"/>
    <property type="project" value="TreeGrafter"/>
</dbReference>
<evidence type="ECO:0000256" key="7">
    <source>
        <dbReference type="ARBA" id="ARBA00022771"/>
    </source>
</evidence>
<dbReference type="InterPro" id="IPR038256">
    <property type="entry name" value="Pol_alpha_znc_sf"/>
</dbReference>
<dbReference type="InterPro" id="IPR006134">
    <property type="entry name" value="DNA-dir_DNA_pol_B_multi_dom"/>
</dbReference>
<evidence type="ECO:0000256" key="13">
    <source>
        <dbReference type="SAM" id="MobiDB-lite"/>
    </source>
</evidence>
<evidence type="ECO:0000256" key="3">
    <source>
        <dbReference type="ARBA" id="ARBA00022679"/>
    </source>
</evidence>
<dbReference type="Gene3D" id="1.10.287.690">
    <property type="entry name" value="Helix hairpin bin"/>
    <property type="match status" value="1"/>
</dbReference>
<evidence type="ECO:0000256" key="4">
    <source>
        <dbReference type="ARBA" id="ARBA00022695"/>
    </source>
</evidence>
<evidence type="ECO:0000259" key="14">
    <source>
        <dbReference type="Pfam" id="PF00136"/>
    </source>
</evidence>
<dbReference type="EMBL" id="HBGA01070236">
    <property type="protein sequence ID" value="CAD9015184.1"/>
    <property type="molecule type" value="Transcribed_RNA"/>
</dbReference>
<keyword evidence="7" id="KW-0863">Zinc-finger</keyword>
<dbReference type="PANTHER" id="PTHR45861:SF1">
    <property type="entry name" value="DNA POLYMERASE ALPHA CATALYTIC SUBUNIT"/>
    <property type="match status" value="1"/>
</dbReference>
<dbReference type="Pfam" id="PF00136">
    <property type="entry name" value="DNA_pol_B"/>
    <property type="match status" value="1"/>
</dbReference>
<dbReference type="SUPFAM" id="SSF56672">
    <property type="entry name" value="DNA/RNA polymerases"/>
    <property type="match status" value="1"/>
</dbReference>
<dbReference type="InterPro" id="IPR045846">
    <property type="entry name" value="POLBc_alpha"/>
</dbReference>
<dbReference type="Gene3D" id="6.10.10.100">
    <property type="match status" value="1"/>
</dbReference>
<organism evidence="17">
    <name type="scientific">Eutreptiella gymnastica</name>
    <dbReference type="NCBI Taxonomy" id="73025"/>
    <lineage>
        <taxon>Eukaryota</taxon>
        <taxon>Discoba</taxon>
        <taxon>Euglenozoa</taxon>
        <taxon>Euglenida</taxon>
        <taxon>Spirocuta</taxon>
        <taxon>Euglenophyceae</taxon>
        <taxon>Eutreptiales</taxon>
        <taxon>Eutreptiaceae</taxon>
        <taxon>Eutreptiella</taxon>
    </lineage>
</organism>
<dbReference type="EC" id="2.7.7.7" evidence="12"/>
<feature type="compositionally biased region" description="Acidic residues" evidence="13">
    <location>
        <begin position="92"/>
        <end position="117"/>
    </location>
</feature>
<keyword evidence="3 12" id="KW-0808">Transferase</keyword>
<dbReference type="PRINTS" id="PR00106">
    <property type="entry name" value="DNAPOLB"/>
</dbReference>
<keyword evidence="11" id="KW-0539">Nucleus</keyword>
<dbReference type="GO" id="GO:0003682">
    <property type="term" value="F:chromatin binding"/>
    <property type="evidence" value="ECO:0007669"/>
    <property type="project" value="TreeGrafter"/>
</dbReference>
<feature type="domain" description="DNA-directed DNA polymerase family B exonuclease" evidence="15">
    <location>
        <begin position="354"/>
        <end position="597"/>
    </location>
</feature>
<dbReference type="GO" id="GO:0006273">
    <property type="term" value="P:lagging strand elongation"/>
    <property type="evidence" value="ECO:0007669"/>
    <property type="project" value="TreeGrafter"/>
</dbReference>
<dbReference type="InterPro" id="IPR043502">
    <property type="entry name" value="DNA/RNA_pol_sf"/>
</dbReference>
<keyword evidence="4 12" id="KW-0548">Nucleotidyltransferase</keyword>
<keyword evidence="8" id="KW-0862">Zinc</keyword>
<keyword evidence="5 12" id="KW-0235">DNA replication</keyword>
<dbReference type="GO" id="GO:0008270">
    <property type="term" value="F:zinc ion binding"/>
    <property type="evidence" value="ECO:0007669"/>
    <property type="project" value="UniProtKB-KW"/>
</dbReference>
<dbReference type="GO" id="GO:0003688">
    <property type="term" value="F:DNA replication origin binding"/>
    <property type="evidence" value="ECO:0007669"/>
    <property type="project" value="TreeGrafter"/>
</dbReference>
<dbReference type="PROSITE" id="PS00116">
    <property type="entry name" value="DNA_POLYMERASE_B"/>
    <property type="match status" value="1"/>
</dbReference>
<evidence type="ECO:0000256" key="2">
    <source>
        <dbReference type="ARBA" id="ARBA00005755"/>
    </source>
</evidence>
<gene>
    <name evidence="17" type="ORF">EGYM00392_LOCUS26290</name>
</gene>
<comment type="subcellular location">
    <subcellularLocation>
        <location evidence="1">Nucleus</location>
    </subcellularLocation>
</comment>
<keyword evidence="10 12" id="KW-0238">DNA-binding</keyword>
<evidence type="ECO:0000256" key="9">
    <source>
        <dbReference type="ARBA" id="ARBA00022932"/>
    </source>
</evidence>
<sequence length="1447" mass="162962">MADLDALAQLQAANPDMFAADYTQEDFDDESRPVKRLKTLREKERVQRGPREAKPRKPKEPKTQEIPKMVAGFYGGATESQPATELVLPELEASEDEDDGDQFDDDDDEDGAPNMDLDDINFVEEPLPAAPCVAPISVKSEPGSPPARAQASVTASVAPSVNIKPELPSSLHGRTAHIKPETTFSPGAYRMPLASGLATTSHHAVASFSGPNTCGDALSMFWTDAREDSFGSPGTVYLFGKTLDATQRQWKSCCVRVNNINRCVYVLPRREKLDAQGMAISGAEPTLVEVVQELGDVMAKKNIPTRRMKAVDRWYAFEEEGVPKQKTKWVKVRYPASSPALNISDCSKFKTFSHIFGDNRSFLELLLLKRKMKGPSWLTIKGATRVSEGNQITWASEEYSVDTYKSVTALPDTDHRPPPLTVMSLNMLTFLNESKKVNEIAAVTCVVNREVSMDGQVNNNAVTKWTAVRRLGDNVFPFDLEKVFRSKNCEVPRKEQTEKALLTGLMNEIERTDPDMLVGHNFMGFDLDVLLHRMAANGVGNWSRIGKMRLRQMPRLQSGAGGTGESTWEERAVLNGRLVADTYLLAREYLKESSYKLLRLAITQGLEGPSGPVTETMVEEEPFLDVAKELGSSEGIYKLVHWCDTKAVLALGLMYKMQIIPLTKRLTTLAGNLWSRTLTGSRAERIEYLLLHKFHLQKFICPDKARRKWAPKQNEDDEAEVGATAARGKPKYLGGKVLEPKRGLYTDYVLLLDFNSLYPSLIQEYNLCFTTVERSEQLADGSYADCPVPTEDQLVCDSCKHLLKQQTEDGKPRLKIEKGGSCLHRCLLPKAIKELVDSRGQVKKLLKAETDPQKKAVLDIRQKALKLTANSIYGCLGFQSSRFYAQAIAQLVTSKGREALTNTVEMVPKIDQSLDVIYGDTDSVMISTGMSGDVNAAIKMANLIKKDVNKMYRCLEIDIDGIFKSILLVRKKKYAALTLKDLAKGDNPDNVKQEIKGLDLVRRDWCPLSQKMSVQVLNFILSGRPGDEILDTINTYLAEMGDSIRNGKEDLKDFIITKSLTKAPEQYADRAVQPHVQVALRMKEQNLTVQTNDLIPYIVCEATSVNPDVLGLKADWDKSKLAMRAFHHDEVKNPATGLKPDLDWYLATQIHPPITRLCEHIQGMDSHYIAETLGLQASKYLVHTSSSTSSEPMAVYRYTTHSYDMDDEQRYEDCEQLQFDCGRCKAPVVISIKQRLYEAVEKLFQENMDPSSVGPMNFFTCEQCSTVVPLPKIYNTVLLKIRQHQQKYYSQCPQISTHPSKDAPHSTYTDQMFRHQLTYYISMFDFPNARDQVYNRLERKLLAPVRKSQPALFTQKQRSLNDLFQATINKTLPSELWIEDPLERKRKLVLRGEQLQKAEQLKEDLSVLTKMIRIRLQSCRRHYVNLGDLFANMGQRRPEEDGMKAKA</sequence>
<evidence type="ECO:0000259" key="15">
    <source>
        <dbReference type="Pfam" id="PF03104"/>
    </source>
</evidence>
<reference evidence="17" key="1">
    <citation type="submission" date="2021-01" db="EMBL/GenBank/DDBJ databases">
        <authorList>
            <person name="Corre E."/>
            <person name="Pelletier E."/>
            <person name="Niang G."/>
            <person name="Scheremetjew M."/>
            <person name="Finn R."/>
            <person name="Kale V."/>
            <person name="Holt S."/>
            <person name="Cochrane G."/>
            <person name="Meng A."/>
            <person name="Brown T."/>
            <person name="Cohen L."/>
        </authorList>
    </citation>
    <scope>NUCLEOTIDE SEQUENCE</scope>
    <source>
        <strain evidence="17">NIES-381</strain>
    </source>
</reference>
<proteinExistence type="inferred from homology"/>
<dbReference type="SMART" id="SM00486">
    <property type="entry name" value="POLBc"/>
    <property type="match status" value="1"/>
</dbReference>